<keyword evidence="4" id="KW-1185">Reference proteome</keyword>
<dbReference type="RefSeq" id="WP_069907944.1">
    <property type="nucleotide sequence ID" value="NZ_LAJE02000044.1"/>
</dbReference>
<comment type="caution">
    <text evidence="3">The sequence shown here is derived from an EMBL/GenBank/DDBJ whole genome shotgun (WGS) entry which is preliminary data.</text>
</comment>
<dbReference type="NCBIfam" id="NF002674">
    <property type="entry name" value="PRK02399.1-2"/>
    <property type="match status" value="1"/>
</dbReference>
<dbReference type="EMBL" id="LAJE02000044">
    <property type="protein sequence ID" value="OEO32981.1"/>
    <property type="molecule type" value="Genomic_DNA"/>
</dbReference>
<evidence type="ECO:0000259" key="1">
    <source>
        <dbReference type="Pfam" id="PF06792"/>
    </source>
</evidence>
<protein>
    <submittedName>
        <fullName evidence="3">Uncharacterized protein</fullName>
    </submittedName>
</protein>
<dbReference type="PIRSF" id="PIRSF033271">
    <property type="entry name" value="UCP033271"/>
    <property type="match status" value="1"/>
</dbReference>
<accession>A0A1E5XWL8</accession>
<dbReference type="Pfam" id="PF23189">
    <property type="entry name" value="UPF0261_C"/>
    <property type="match status" value="1"/>
</dbReference>
<proteinExistence type="predicted"/>
<dbReference type="InterPro" id="IPR044122">
    <property type="entry name" value="UPF0261_N"/>
</dbReference>
<evidence type="ECO:0000313" key="3">
    <source>
        <dbReference type="EMBL" id="OEO32981.1"/>
    </source>
</evidence>
<evidence type="ECO:0000259" key="2">
    <source>
        <dbReference type="Pfam" id="PF23189"/>
    </source>
</evidence>
<dbReference type="Gene3D" id="3.40.50.12030">
    <property type="entry name" value="Uncharacterised protein family UPF0261, NC domain"/>
    <property type="match status" value="1"/>
</dbReference>
<feature type="domain" description="UPF0261" evidence="1">
    <location>
        <begin position="2"/>
        <end position="167"/>
    </location>
</feature>
<feature type="domain" description="UPF0261" evidence="2">
    <location>
        <begin position="177"/>
        <end position="393"/>
    </location>
</feature>
<name>A0A1E5XWL8_9HYPH</name>
<dbReference type="InterPro" id="IPR051353">
    <property type="entry name" value="Tobamovirus_resist_UPF0261"/>
</dbReference>
<sequence length="395" mass="41290">MKRIYVVGTADTKGEELAFLAEKIRALGADPLLVDVGIRAPTIPPEVGAADVAKFGPPGLLEGTDRGVAVAGMAEAFAQFVITRDDIAGMVGIGGGGGTSIVTSGMRKLPIGLPKVMVSTLASGDVGPYVGVSDIVMMPSVTDLAGLNRISRVILSNAALAVVAMSANPTMVEPATKLAVGLTMFGVTTPAVTQIVELLTGAVEPLVFHATGTGGKTMEMLVDSGLVGALIDVTTTEVCDYLLGGVLPAGPERLDCLSRRPVPYVGSVGACDMVNFWAPETVPPHYADRLFYAHNANVTLMRTSADECRAIGEWIGGKLNAATGPVRFLLPLRGVSALDIEGGAFRDAEADAELFEAIERTVQWTGDRQLIRLDCHINDPSFAEAAMRAFHEITS</sequence>
<dbReference type="PANTHER" id="PTHR31862">
    <property type="entry name" value="UPF0261 DOMAIN PROTEIN (AFU_ORTHOLOGUE AFUA_1G10120)"/>
    <property type="match status" value="1"/>
</dbReference>
<dbReference type="CDD" id="cd15488">
    <property type="entry name" value="Tm-1-like"/>
    <property type="match status" value="1"/>
</dbReference>
<dbReference type="InterPro" id="IPR056778">
    <property type="entry name" value="UPF0261_C"/>
</dbReference>
<dbReference type="PANTHER" id="PTHR31862:SF1">
    <property type="entry name" value="UPF0261 DOMAIN PROTEIN (AFU_ORTHOLOGUE AFUA_1G10120)"/>
    <property type="match status" value="1"/>
</dbReference>
<reference evidence="3 4" key="1">
    <citation type="journal article" date="2015" name="Genome Announc.">
        <title>Genome Assemblies of Three Soil-Associated Devosia species: D. insulae, D. limi, and D. soli.</title>
        <authorList>
            <person name="Hassan Y.I."/>
            <person name="Lepp D."/>
            <person name="Zhou T."/>
        </authorList>
    </citation>
    <scope>NUCLEOTIDE SEQUENCE [LARGE SCALE GENOMIC DNA]</scope>
    <source>
        <strain evidence="3 4">DS-56</strain>
    </source>
</reference>
<organism evidence="3 4">
    <name type="scientific">Devosia insulae DS-56</name>
    <dbReference type="NCBI Taxonomy" id="1116389"/>
    <lineage>
        <taxon>Bacteria</taxon>
        <taxon>Pseudomonadati</taxon>
        <taxon>Pseudomonadota</taxon>
        <taxon>Alphaproteobacteria</taxon>
        <taxon>Hyphomicrobiales</taxon>
        <taxon>Devosiaceae</taxon>
        <taxon>Devosia</taxon>
    </lineage>
</organism>
<evidence type="ECO:0000313" key="4">
    <source>
        <dbReference type="Proteomes" id="UP000095463"/>
    </source>
</evidence>
<dbReference type="Pfam" id="PF06792">
    <property type="entry name" value="UPF0261"/>
    <property type="match status" value="1"/>
</dbReference>
<dbReference type="NCBIfam" id="NF002673">
    <property type="entry name" value="PRK02399.1-1"/>
    <property type="match status" value="1"/>
</dbReference>
<dbReference type="OrthoDB" id="9776369at2"/>
<dbReference type="Gene3D" id="3.40.50.12020">
    <property type="entry name" value="Uncharacterised protein family UPF0261, NN domain"/>
    <property type="match status" value="1"/>
</dbReference>
<dbReference type="AlphaFoldDB" id="A0A1E5XWL8"/>
<gene>
    <name evidence="3" type="ORF">VW23_009215</name>
</gene>
<dbReference type="InterPro" id="IPR008322">
    <property type="entry name" value="UPF0261"/>
</dbReference>
<dbReference type="Proteomes" id="UP000095463">
    <property type="component" value="Unassembled WGS sequence"/>
</dbReference>